<proteinExistence type="predicted"/>
<dbReference type="PROSITE" id="PS51257">
    <property type="entry name" value="PROKAR_LIPOPROTEIN"/>
    <property type="match status" value="1"/>
</dbReference>
<dbReference type="AlphaFoldDB" id="A0A4U5TUC4"/>
<feature type="domain" description="DUF4136" evidence="1">
    <location>
        <begin position="43"/>
        <end position="209"/>
    </location>
</feature>
<keyword evidence="3" id="KW-1185">Reference proteome</keyword>
<gene>
    <name evidence="2" type="ORF">FCN74_01420</name>
</gene>
<dbReference type="Pfam" id="PF13590">
    <property type="entry name" value="DUF4136"/>
    <property type="match status" value="1"/>
</dbReference>
<dbReference type="OrthoDB" id="677831at2"/>
<accession>A0A4U5TUC4</accession>
<evidence type="ECO:0000313" key="2">
    <source>
        <dbReference type="EMBL" id="TKS57104.1"/>
    </source>
</evidence>
<dbReference type="Gene3D" id="3.30.160.670">
    <property type="match status" value="1"/>
</dbReference>
<evidence type="ECO:0000313" key="3">
    <source>
        <dbReference type="Proteomes" id="UP000306552"/>
    </source>
</evidence>
<comment type="caution">
    <text evidence="2">The sequence shown here is derived from an EMBL/GenBank/DDBJ whole genome shotgun (WGS) entry which is preliminary data.</text>
</comment>
<protein>
    <submittedName>
        <fullName evidence="2">DUF4136 domain-containing protein</fullName>
    </submittedName>
</protein>
<reference evidence="2 3" key="1">
    <citation type="submission" date="2019-04" db="EMBL/GenBank/DDBJ databases">
        <title>Psychroflexus halotolerans sp. nov., isolated from a marine solar saltern.</title>
        <authorList>
            <person name="Feng X."/>
        </authorList>
    </citation>
    <scope>NUCLEOTIDE SEQUENCE [LARGE SCALE GENOMIC DNA]</scope>
    <source>
        <strain evidence="2 3">WDS2C27</strain>
    </source>
</reference>
<organism evidence="2 3">
    <name type="scientific">Mesohalobacter halotolerans</name>
    <dbReference type="NCBI Taxonomy" id="1883405"/>
    <lineage>
        <taxon>Bacteria</taxon>
        <taxon>Pseudomonadati</taxon>
        <taxon>Bacteroidota</taxon>
        <taxon>Flavobacteriia</taxon>
        <taxon>Flavobacteriales</taxon>
        <taxon>Flavobacteriaceae</taxon>
        <taxon>Mesohalobacter</taxon>
    </lineage>
</organism>
<evidence type="ECO:0000259" key="1">
    <source>
        <dbReference type="Pfam" id="PF13590"/>
    </source>
</evidence>
<name>A0A4U5TUC4_9FLAO</name>
<dbReference type="InterPro" id="IPR025411">
    <property type="entry name" value="DUF4136"/>
</dbReference>
<dbReference type="Proteomes" id="UP000306552">
    <property type="component" value="Unassembled WGS sequence"/>
</dbReference>
<dbReference type="EMBL" id="SWMU01000001">
    <property type="protein sequence ID" value="TKS57104.1"/>
    <property type="molecule type" value="Genomic_DNA"/>
</dbReference>
<sequence length="211" mass="24189">MKHFNTSNTPIRLIGIISMAFLITLMGCYPDEPEYVEEYDIAYSNYSPDFSFSDSYTYSLPAGVLAIDDNRDPEDPPEFIDDVFGNTILERIRENLNAEGWTEVSEDANPDLIILPSAFETEFLYFYNPDYWCWYYSCWGWWYPGYFPGYVSGFKTGTVFIQMADPNGVENDDVPVVWVGALNGLLQGSNNNTIGRIERNLDQVFSQPPFD</sequence>
<dbReference type="RefSeq" id="WP_138930807.1">
    <property type="nucleotide sequence ID" value="NZ_SWMU01000001.1"/>
</dbReference>